<dbReference type="Pfam" id="PF02405">
    <property type="entry name" value="MlaE"/>
    <property type="match status" value="1"/>
</dbReference>
<reference evidence="2 3" key="1">
    <citation type="submission" date="2016-10" db="EMBL/GenBank/DDBJ databases">
        <authorList>
            <person name="de Groot N.N."/>
        </authorList>
    </citation>
    <scope>NUCLEOTIDE SEQUENCE [LARGE SCALE GENOMIC DNA]</scope>
    <source>
        <strain evidence="2 3">DSM 16957</strain>
    </source>
</reference>
<feature type="transmembrane region" description="Helical" evidence="1">
    <location>
        <begin position="278"/>
        <end position="296"/>
    </location>
</feature>
<dbReference type="Proteomes" id="UP000199603">
    <property type="component" value="Unassembled WGS sequence"/>
</dbReference>
<name>A0A1G6SGV9_9GAMM</name>
<protein>
    <submittedName>
        <fullName evidence="2">Phospholipid/cholesterol/gamma-HCH transport system permease protein</fullName>
    </submittedName>
</protein>
<evidence type="ECO:0000313" key="3">
    <source>
        <dbReference type="Proteomes" id="UP000199603"/>
    </source>
</evidence>
<comment type="similarity">
    <text evidence="1">Belongs to the MlaE permease family.</text>
</comment>
<keyword evidence="1" id="KW-0812">Transmembrane</keyword>
<feature type="transmembrane region" description="Helical" evidence="1">
    <location>
        <begin position="208"/>
        <end position="228"/>
    </location>
</feature>
<accession>A0A1G6SGV9</accession>
<feature type="transmembrane region" description="Helical" evidence="1">
    <location>
        <begin position="356"/>
        <end position="375"/>
    </location>
</feature>
<keyword evidence="1" id="KW-1003">Cell membrane</keyword>
<feature type="transmembrane region" description="Helical" evidence="1">
    <location>
        <begin position="173"/>
        <end position="196"/>
    </location>
</feature>
<dbReference type="PANTHER" id="PTHR30188">
    <property type="entry name" value="ABC TRANSPORTER PERMEASE PROTEIN-RELATED"/>
    <property type="match status" value="1"/>
</dbReference>
<dbReference type="GO" id="GO:0043190">
    <property type="term" value="C:ATP-binding cassette (ABC) transporter complex"/>
    <property type="evidence" value="ECO:0007669"/>
    <property type="project" value="InterPro"/>
</dbReference>
<dbReference type="EMBL" id="FNAG01000001">
    <property type="protein sequence ID" value="SDD15396.1"/>
    <property type="molecule type" value="Genomic_DNA"/>
</dbReference>
<comment type="subcellular location">
    <subcellularLocation>
        <location evidence="1">Cell inner membrane</location>
        <topology evidence="1">Multi-pass membrane protein</topology>
    </subcellularLocation>
</comment>
<feature type="transmembrane region" description="Helical" evidence="1">
    <location>
        <begin position="316"/>
        <end position="336"/>
    </location>
</feature>
<dbReference type="NCBIfam" id="TIGR00056">
    <property type="entry name" value="MlaE family lipid ABC transporter permease subunit"/>
    <property type="match status" value="1"/>
</dbReference>
<sequence length="379" mass="40699">MFRPMSDTTTLPARIERTPTGLALRGDWTLANARPLAESASVLGSIETDAAFDCTGLHRLDTCGALILLRLLQRAGHGDTLENLQGLRPADADLLRLLIERRSAPAAPRARPHGFIAVLARMGAALESFWLDTRQLLGFVGLTLATLAKVLSGRRRLRLTSTVFHMEQTGLDAVPIVALLTFLVGAVVAFLGATVLRDFGASIFTVELVAYSFLREFGVLLTAILLAGRSGSAFTAQIGSMKSREELDAIRALGLDAVELLVLPRLLALLIMLPLLTFIGMMSGLLGGALVGSAALDISPGMFISRLYEMTEIRHFWVGMIKAPVFAFLIAVVGCLEGMKVAGSAESVGRHTTSSVVQSIFLVILFDALFAMFFMELGV</sequence>
<keyword evidence="1" id="KW-1133">Transmembrane helix</keyword>
<keyword evidence="1" id="KW-0997">Cell inner membrane</keyword>
<keyword evidence="1" id="KW-0472">Membrane</keyword>
<evidence type="ECO:0000256" key="1">
    <source>
        <dbReference type="RuleBase" id="RU362044"/>
    </source>
</evidence>
<evidence type="ECO:0000313" key="2">
    <source>
        <dbReference type="EMBL" id="SDD15396.1"/>
    </source>
</evidence>
<proteinExistence type="inferred from homology"/>
<dbReference type="InterPro" id="IPR030802">
    <property type="entry name" value="Permease_MalE"/>
</dbReference>
<gene>
    <name evidence="2" type="ORF">SAMN04488509_101468</name>
</gene>
<dbReference type="AlphaFoldDB" id="A0A1G6SGV9"/>
<organism evidence="2 3">
    <name type="scientific">Aquimonas voraii</name>
    <dbReference type="NCBI Taxonomy" id="265719"/>
    <lineage>
        <taxon>Bacteria</taxon>
        <taxon>Pseudomonadati</taxon>
        <taxon>Pseudomonadota</taxon>
        <taxon>Gammaproteobacteria</taxon>
        <taxon>Lysobacterales</taxon>
        <taxon>Lysobacteraceae</taxon>
        <taxon>Aquimonas</taxon>
    </lineage>
</organism>
<dbReference type="InterPro" id="IPR003453">
    <property type="entry name" value="ABC_MlaE_roteobac"/>
</dbReference>
<dbReference type="GO" id="GO:0005548">
    <property type="term" value="F:phospholipid transporter activity"/>
    <property type="evidence" value="ECO:0007669"/>
    <property type="project" value="TreeGrafter"/>
</dbReference>
<dbReference type="PANTHER" id="PTHR30188:SF3">
    <property type="entry name" value="ABC TRANSPORTER PERMEASE"/>
    <property type="match status" value="1"/>
</dbReference>
<keyword evidence="3" id="KW-1185">Reference proteome</keyword>
<dbReference type="STRING" id="265719.SAMN04488509_101468"/>